<gene>
    <name evidence="3" type="ORF">N4264_13225</name>
</gene>
<dbReference type="Proteomes" id="UP001064632">
    <property type="component" value="Chromosome"/>
</dbReference>
<sequence length="97" mass="10711">MSERRLEVLVEIVRGLRDKNPQLFVPDEAAFVAAVRERYPDQGATPEVLIDGYGRPFVYRKSPDLSSFRLYSLGPDGIDQNGGADDAPARGSSTTIR</sequence>
<proteinExistence type="predicted"/>
<reference evidence="3" key="1">
    <citation type="submission" date="2022-09" db="EMBL/GenBank/DDBJ databases">
        <title>Tahibacter sp. nov., isolated from a fresh water.</title>
        <authorList>
            <person name="Baek J.H."/>
            <person name="Lee J.K."/>
            <person name="Kim J.M."/>
            <person name="Jeon C.O."/>
        </authorList>
    </citation>
    <scope>NUCLEOTIDE SEQUENCE</scope>
    <source>
        <strain evidence="3">W38</strain>
    </source>
</reference>
<dbReference type="RefSeq" id="WP_261697504.1">
    <property type="nucleotide sequence ID" value="NZ_CP104694.1"/>
</dbReference>
<evidence type="ECO:0000259" key="2">
    <source>
        <dbReference type="Pfam" id="PF08334"/>
    </source>
</evidence>
<accession>A0ABY6BS14</accession>
<evidence type="ECO:0000256" key="1">
    <source>
        <dbReference type="SAM" id="MobiDB-lite"/>
    </source>
</evidence>
<organism evidence="3 4">
    <name type="scientific">Tahibacter amnicola</name>
    <dbReference type="NCBI Taxonomy" id="2976241"/>
    <lineage>
        <taxon>Bacteria</taxon>
        <taxon>Pseudomonadati</taxon>
        <taxon>Pseudomonadota</taxon>
        <taxon>Gammaproteobacteria</taxon>
        <taxon>Lysobacterales</taxon>
        <taxon>Rhodanobacteraceae</taxon>
        <taxon>Tahibacter</taxon>
    </lineage>
</organism>
<dbReference type="SUPFAM" id="SSF54523">
    <property type="entry name" value="Pili subunits"/>
    <property type="match status" value="1"/>
</dbReference>
<dbReference type="InterPro" id="IPR013545">
    <property type="entry name" value="T2SS_protein-GspG_C"/>
</dbReference>
<dbReference type="InterPro" id="IPR045584">
    <property type="entry name" value="Pilin-like"/>
</dbReference>
<feature type="domain" description="Type II secretion system protein GspG C-terminal" evidence="2">
    <location>
        <begin position="37"/>
        <end position="85"/>
    </location>
</feature>
<evidence type="ECO:0000313" key="3">
    <source>
        <dbReference type="EMBL" id="UXI70557.1"/>
    </source>
</evidence>
<evidence type="ECO:0000313" key="4">
    <source>
        <dbReference type="Proteomes" id="UP001064632"/>
    </source>
</evidence>
<name>A0ABY6BS14_9GAMM</name>
<protein>
    <submittedName>
        <fullName evidence="3">Type II secretion system protein GspG</fullName>
    </submittedName>
</protein>
<dbReference type="EMBL" id="CP104694">
    <property type="protein sequence ID" value="UXI70557.1"/>
    <property type="molecule type" value="Genomic_DNA"/>
</dbReference>
<feature type="region of interest" description="Disordered" evidence="1">
    <location>
        <begin position="75"/>
        <end position="97"/>
    </location>
</feature>
<keyword evidence="4" id="KW-1185">Reference proteome</keyword>
<dbReference type="Pfam" id="PF08334">
    <property type="entry name" value="T2SSG"/>
    <property type="match status" value="1"/>
</dbReference>
<dbReference type="Gene3D" id="3.30.700.10">
    <property type="entry name" value="Glycoprotein, Type 4 Pilin"/>
    <property type="match status" value="1"/>
</dbReference>